<dbReference type="STRING" id="3871.A0A4P1RG45"/>
<organism evidence="2 3">
    <name type="scientific">Lupinus angustifolius</name>
    <name type="common">Narrow-leaved blue lupine</name>
    <dbReference type="NCBI Taxonomy" id="3871"/>
    <lineage>
        <taxon>Eukaryota</taxon>
        <taxon>Viridiplantae</taxon>
        <taxon>Streptophyta</taxon>
        <taxon>Embryophyta</taxon>
        <taxon>Tracheophyta</taxon>
        <taxon>Spermatophyta</taxon>
        <taxon>Magnoliopsida</taxon>
        <taxon>eudicotyledons</taxon>
        <taxon>Gunneridae</taxon>
        <taxon>Pentapetalae</taxon>
        <taxon>rosids</taxon>
        <taxon>fabids</taxon>
        <taxon>Fabales</taxon>
        <taxon>Fabaceae</taxon>
        <taxon>Papilionoideae</taxon>
        <taxon>50 kb inversion clade</taxon>
        <taxon>genistoids sensu lato</taxon>
        <taxon>core genistoids</taxon>
        <taxon>Genisteae</taxon>
        <taxon>Lupinus</taxon>
    </lineage>
</organism>
<dbReference type="PANTHER" id="PTHR33232:SF18">
    <property type="entry name" value="PROTEIN SIEVE ELEMENT OCCLUSION B-LIKE"/>
    <property type="match status" value="1"/>
</dbReference>
<proteinExistence type="predicted"/>
<evidence type="ECO:0000259" key="1">
    <source>
        <dbReference type="Pfam" id="PF14576"/>
    </source>
</evidence>
<protein>
    <recommendedName>
        <fullName evidence="1">Sieve element occlusion N-terminal domain-containing protein</fullName>
    </recommendedName>
</protein>
<dbReference type="Proteomes" id="UP000188354">
    <property type="component" value="Chromosome LG06"/>
</dbReference>
<dbReference type="EMBL" id="CM007366">
    <property type="protein sequence ID" value="OIW10246.1"/>
    <property type="molecule type" value="Genomic_DNA"/>
</dbReference>
<dbReference type="AlphaFoldDB" id="A0A4P1RG45"/>
<sequence>MLLSKQSLMMTKPAINKNEDDHDIVSTSEIKTYPEVSAVPKLVAHDNFAILIHLKAPPSGRQQNGGGSNIEEPTLDQISYALVDLVILLGGEFCLLSRHQSTDLHAKSLAIIMRVPSLTKDSALEKYHIAILEFNYLIKTTLQVIELIFDLGKLTSTHKTNEVPALILALEQIPVYVYWAVGCHHVAAIVTQIDSLTIENFLDAEDMNLTWKQQVGRAPVTSNPLMKPTLPPAVKSNAIVEYTAPVFKEEEEDLEIKLRHIIDVRVSRNTLGSSAGSGSGDFLQVHLIFSVFSLE</sequence>
<evidence type="ECO:0000313" key="2">
    <source>
        <dbReference type="EMBL" id="OIW10246.1"/>
    </source>
</evidence>
<dbReference type="InterPro" id="IPR027942">
    <property type="entry name" value="SEO_N"/>
</dbReference>
<name>A0A4P1RG45_LUPAN</name>
<accession>A0A4P1RG45</accession>
<dbReference type="InterPro" id="IPR039299">
    <property type="entry name" value="SEOA"/>
</dbReference>
<reference evidence="2 3" key="1">
    <citation type="journal article" date="2017" name="Plant Biotechnol. J.">
        <title>A comprehensive draft genome sequence for lupin (Lupinus angustifolius), an emerging health food: insights into plant-microbe interactions and legume evolution.</title>
        <authorList>
            <person name="Hane J.K."/>
            <person name="Ming Y."/>
            <person name="Kamphuis L.G."/>
            <person name="Nelson M.N."/>
            <person name="Garg G."/>
            <person name="Atkins C.A."/>
            <person name="Bayer P.E."/>
            <person name="Bravo A."/>
            <person name="Bringans S."/>
            <person name="Cannon S."/>
            <person name="Edwards D."/>
            <person name="Foley R."/>
            <person name="Gao L.L."/>
            <person name="Harrison M.J."/>
            <person name="Huang W."/>
            <person name="Hurgobin B."/>
            <person name="Li S."/>
            <person name="Liu C.W."/>
            <person name="McGrath A."/>
            <person name="Morahan G."/>
            <person name="Murray J."/>
            <person name="Weller J."/>
            <person name="Jian J."/>
            <person name="Singh K.B."/>
        </authorList>
    </citation>
    <scope>NUCLEOTIDE SEQUENCE [LARGE SCALE GENOMIC DNA]</scope>
    <source>
        <strain evidence="3">cv. Tanjil</strain>
        <tissue evidence="2">Whole plant</tissue>
    </source>
</reference>
<dbReference type="GO" id="GO:0010088">
    <property type="term" value="P:phloem development"/>
    <property type="evidence" value="ECO:0007669"/>
    <property type="project" value="InterPro"/>
</dbReference>
<dbReference type="Gramene" id="OIW10246">
    <property type="protein sequence ID" value="OIW10246"/>
    <property type="gene ID" value="TanjilG_27997"/>
</dbReference>
<gene>
    <name evidence="2" type="ORF">TanjilG_27997</name>
</gene>
<dbReference type="PANTHER" id="PTHR33232">
    <property type="entry name" value="PROTEIN SIEVE ELEMENT OCCLUSION B-LIKE"/>
    <property type="match status" value="1"/>
</dbReference>
<feature type="domain" description="Sieve element occlusion N-terminal" evidence="1">
    <location>
        <begin position="91"/>
        <end position="197"/>
    </location>
</feature>
<dbReference type="Pfam" id="PF14576">
    <property type="entry name" value="SEO_N"/>
    <property type="match status" value="1"/>
</dbReference>
<keyword evidence="3" id="KW-1185">Reference proteome</keyword>
<evidence type="ECO:0000313" key="3">
    <source>
        <dbReference type="Proteomes" id="UP000188354"/>
    </source>
</evidence>